<feature type="region of interest" description="Disordered" evidence="1">
    <location>
        <begin position="1"/>
        <end position="26"/>
    </location>
</feature>
<sequence>MTASGDERSGASDTPRTCRPSSALHEDVSSPTLALLAAPDAPFSPPSDAANVTALRLERCASELLEWLARAPVATSLPDEALFFFETQHPEILTDLPLLFAWLSLFVAQHERSSGDRRAVGANPTVVEQYAACKSTLTPLFDKHESERLQGTELRAEDAATSGRRPQPMGAQAETELLQWVLARRHVALTRQDILNHVMEAYPVFAASKSAAALKVWTARFVKKHIGPHVEPVAESAATEAVGTLSDGRTETAAGNRKAAADGDVAAAAAAAKAAIVDAMDADYVGASDVGEAELCLLVPQAPFGPETLETREEAGLESAATTGRRHTGKRRSCARRYMLFSNEFKLHAVHMVEQGKSVAEVSKELGLKSSNCLNYWRSIRDKLVTAERKRFRLAGGGRRSSCTFEDELLTWVSQRHQRGQGTDAKAVLEYIKQYHSTFTEGKKEPTLRKWILRFFKRCWRAPCPSMDSQDAEKAYIFV</sequence>
<name>A0AAV0U760_HYABA</name>
<dbReference type="EMBL" id="CANTFL010001158">
    <property type="protein sequence ID" value="CAI5732477.1"/>
    <property type="molecule type" value="Genomic_DNA"/>
</dbReference>
<dbReference type="InterPro" id="IPR009057">
    <property type="entry name" value="Homeodomain-like_sf"/>
</dbReference>
<dbReference type="SUPFAM" id="SSF46689">
    <property type="entry name" value="Homeodomain-like"/>
    <property type="match status" value="1"/>
</dbReference>
<protein>
    <recommendedName>
        <fullName evidence="4">HTH CENPB-type domain-containing protein</fullName>
    </recommendedName>
</protein>
<feature type="compositionally biased region" description="Basic and acidic residues" evidence="1">
    <location>
        <begin position="1"/>
        <end position="10"/>
    </location>
</feature>
<evidence type="ECO:0000313" key="3">
    <source>
        <dbReference type="Proteomes" id="UP001162031"/>
    </source>
</evidence>
<reference evidence="2" key="1">
    <citation type="submission" date="2022-12" db="EMBL/GenBank/DDBJ databases">
        <authorList>
            <person name="Webb A."/>
        </authorList>
    </citation>
    <scope>NUCLEOTIDE SEQUENCE</scope>
    <source>
        <strain evidence="2">Hp1</strain>
    </source>
</reference>
<evidence type="ECO:0008006" key="4">
    <source>
        <dbReference type="Google" id="ProtNLM"/>
    </source>
</evidence>
<dbReference type="Proteomes" id="UP001162031">
    <property type="component" value="Unassembled WGS sequence"/>
</dbReference>
<feature type="compositionally biased region" description="Basic and acidic residues" evidence="1">
    <location>
        <begin position="148"/>
        <end position="158"/>
    </location>
</feature>
<accession>A0AAV0U760</accession>
<gene>
    <name evidence="2" type="ORF">HBR001_LOCUS5531</name>
</gene>
<dbReference type="AlphaFoldDB" id="A0AAV0U760"/>
<feature type="region of interest" description="Disordered" evidence="1">
    <location>
        <begin position="148"/>
        <end position="170"/>
    </location>
</feature>
<evidence type="ECO:0000256" key="1">
    <source>
        <dbReference type="SAM" id="MobiDB-lite"/>
    </source>
</evidence>
<organism evidence="2 3">
    <name type="scientific">Hyaloperonospora brassicae</name>
    <name type="common">Brassica downy mildew</name>
    <name type="synonym">Peronospora brassicae</name>
    <dbReference type="NCBI Taxonomy" id="162125"/>
    <lineage>
        <taxon>Eukaryota</taxon>
        <taxon>Sar</taxon>
        <taxon>Stramenopiles</taxon>
        <taxon>Oomycota</taxon>
        <taxon>Peronosporomycetes</taxon>
        <taxon>Peronosporales</taxon>
        <taxon>Peronosporaceae</taxon>
        <taxon>Hyaloperonospora</taxon>
    </lineage>
</organism>
<comment type="caution">
    <text evidence="2">The sequence shown here is derived from an EMBL/GenBank/DDBJ whole genome shotgun (WGS) entry which is preliminary data.</text>
</comment>
<keyword evidence="3" id="KW-1185">Reference proteome</keyword>
<evidence type="ECO:0000313" key="2">
    <source>
        <dbReference type="EMBL" id="CAI5732477.1"/>
    </source>
</evidence>
<proteinExistence type="predicted"/>